<evidence type="ECO:0000313" key="2">
    <source>
        <dbReference type="Proteomes" id="UP000789702"/>
    </source>
</evidence>
<accession>A0ACA9L577</accession>
<feature type="non-terminal residue" evidence="1">
    <location>
        <position position="1"/>
    </location>
</feature>
<dbReference type="Proteomes" id="UP000789702">
    <property type="component" value="Unassembled WGS sequence"/>
</dbReference>
<reference evidence="1" key="1">
    <citation type="submission" date="2021-06" db="EMBL/GenBank/DDBJ databases">
        <authorList>
            <person name="Kallberg Y."/>
            <person name="Tangrot J."/>
            <person name="Rosling A."/>
        </authorList>
    </citation>
    <scope>NUCLEOTIDE SEQUENCE</scope>
    <source>
        <strain evidence="1">IL203A</strain>
    </source>
</reference>
<comment type="caution">
    <text evidence="1">The sequence shown here is derived from an EMBL/GenBank/DDBJ whole genome shotgun (WGS) entry which is preliminary data.</text>
</comment>
<name>A0ACA9L577_9GLOM</name>
<sequence>LQANINNMIAQMTRTNTDTNATAPCGSATPVVHIMSLQQPQKSTNQTNILPSNKGKETSQPTGKHTPATVLNDLIMRASKVSFQGQNGTTSSKVHEFSNTQAAKTESVQIWWVRWSKNNRNSSFQAQYFTQTMESSCLWLQKNTNTTQVAPHNPKWNGMTEERYVSTGINNTAQMREFVEEFMPAWCAKKLTTINKNVLKI</sequence>
<gene>
    <name evidence="1" type="ORF">DHETER_LOCUS3485</name>
</gene>
<evidence type="ECO:0000313" key="1">
    <source>
        <dbReference type="EMBL" id="CAG8511641.1"/>
    </source>
</evidence>
<proteinExistence type="predicted"/>
<dbReference type="EMBL" id="CAJVPU010003025">
    <property type="protein sequence ID" value="CAG8511641.1"/>
    <property type="molecule type" value="Genomic_DNA"/>
</dbReference>
<organism evidence="1 2">
    <name type="scientific">Dentiscutata heterogama</name>
    <dbReference type="NCBI Taxonomy" id="1316150"/>
    <lineage>
        <taxon>Eukaryota</taxon>
        <taxon>Fungi</taxon>
        <taxon>Fungi incertae sedis</taxon>
        <taxon>Mucoromycota</taxon>
        <taxon>Glomeromycotina</taxon>
        <taxon>Glomeromycetes</taxon>
        <taxon>Diversisporales</taxon>
        <taxon>Gigasporaceae</taxon>
        <taxon>Dentiscutata</taxon>
    </lineage>
</organism>
<keyword evidence="2" id="KW-1185">Reference proteome</keyword>
<protein>
    <submittedName>
        <fullName evidence="1">6570_t:CDS:1</fullName>
    </submittedName>
</protein>